<dbReference type="InterPro" id="IPR023210">
    <property type="entry name" value="NADP_OxRdtase_dom"/>
</dbReference>
<dbReference type="InterPro" id="IPR050523">
    <property type="entry name" value="AKR_Detox_Biosynth"/>
</dbReference>
<dbReference type="InterPro" id="IPR036812">
    <property type="entry name" value="NAD(P)_OxRdtase_dom_sf"/>
</dbReference>
<dbReference type="PANTHER" id="PTHR43364">
    <property type="entry name" value="NADH-SPECIFIC METHYLGLYOXAL REDUCTASE-RELATED"/>
    <property type="match status" value="1"/>
</dbReference>
<organism evidence="4 5">
    <name type="scientific">Obba rivulosa</name>
    <dbReference type="NCBI Taxonomy" id="1052685"/>
    <lineage>
        <taxon>Eukaryota</taxon>
        <taxon>Fungi</taxon>
        <taxon>Dikarya</taxon>
        <taxon>Basidiomycota</taxon>
        <taxon>Agaricomycotina</taxon>
        <taxon>Agaricomycetes</taxon>
        <taxon>Polyporales</taxon>
        <taxon>Gelatoporiaceae</taxon>
        <taxon>Obba</taxon>
    </lineage>
</organism>
<evidence type="ECO:0000259" key="3">
    <source>
        <dbReference type="Pfam" id="PF00248"/>
    </source>
</evidence>
<name>A0A8E2AVU9_9APHY</name>
<dbReference type="EMBL" id="KV722388">
    <property type="protein sequence ID" value="OCH91298.1"/>
    <property type="molecule type" value="Genomic_DNA"/>
</dbReference>
<evidence type="ECO:0000256" key="1">
    <source>
        <dbReference type="ARBA" id="ARBA00022857"/>
    </source>
</evidence>
<keyword evidence="1" id="KW-0521">NADP</keyword>
<accession>A0A8E2AVU9</accession>
<evidence type="ECO:0000256" key="2">
    <source>
        <dbReference type="ARBA" id="ARBA00038157"/>
    </source>
</evidence>
<dbReference type="OrthoDB" id="48988at2759"/>
<dbReference type="Gene3D" id="3.20.20.100">
    <property type="entry name" value="NADP-dependent oxidoreductase domain"/>
    <property type="match status" value="1"/>
</dbReference>
<evidence type="ECO:0000313" key="4">
    <source>
        <dbReference type="EMBL" id="OCH91298.1"/>
    </source>
</evidence>
<feature type="domain" description="NADP-dependent oxidoreductase" evidence="3">
    <location>
        <begin position="43"/>
        <end position="356"/>
    </location>
</feature>
<sequence>MSSDSSSPPSTLSSAFFSVPPPPPTKLGIHRQLSQLAGIHVSPICLGGMNIGDKWSSSGLGGMNKENSFKLLDAFYEAGGNFIDTASNYQDETSEQFIGEWMEMRGIRDQIVIATKYTTNYKRNDDSIKQKTQFVGNNMKSLHLSVEASLKKLRTTFIDILYVHWWDGDTSVQEVMDGLNDLVVQRKVLYLGISDAPAWIVAKANQYARDHGKRPFVVYQGAWSILRRDLEREVIPMARAEGMALAPWFVLAGGKIRTDAEEERRRITGEKGRTAMGPEWERTPEERKMCLALEEVAKQTGARSITSVAVAIAYVMQKTPYVFPIIGGRKVEHLMDNIDALNITLSEEQVKYLESVLPFDLGFPTAFVGDGTSYAGWTAYQMFHLEKWPIAQPIRPARQ</sequence>
<dbReference type="Proteomes" id="UP000250043">
    <property type="component" value="Unassembled WGS sequence"/>
</dbReference>
<gene>
    <name evidence="4" type="ORF">OBBRIDRAFT_533674</name>
</gene>
<dbReference type="Pfam" id="PF00248">
    <property type="entry name" value="Aldo_ket_red"/>
    <property type="match status" value="1"/>
</dbReference>
<dbReference type="AlphaFoldDB" id="A0A8E2AVU9"/>
<keyword evidence="5" id="KW-1185">Reference proteome</keyword>
<dbReference type="SUPFAM" id="SSF51430">
    <property type="entry name" value="NAD(P)-linked oxidoreductase"/>
    <property type="match status" value="1"/>
</dbReference>
<dbReference type="PANTHER" id="PTHR43364:SF7">
    <property type="entry name" value="NADP-DEPENDENT OXIDOREDUCTASE DOMAIN-CONTAINING PROTEIN-RELATED"/>
    <property type="match status" value="1"/>
</dbReference>
<proteinExistence type="inferred from homology"/>
<evidence type="ECO:0000313" key="5">
    <source>
        <dbReference type="Proteomes" id="UP000250043"/>
    </source>
</evidence>
<protein>
    <submittedName>
        <fullName evidence="4">Aldo/keto reductase</fullName>
    </submittedName>
</protein>
<comment type="similarity">
    <text evidence="2">Belongs to the aldo/keto reductase family. Aldo/keto reductase 2 subfamily.</text>
</comment>
<reference evidence="4 5" key="1">
    <citation type="submission" date="2016-07" db="EMBL/GenBank/DDBJ databases">
        <title>Draft genome of the white-rot fungus Obba rivulosa 3A-2.</title>
        <authorList>
            <consortium name="DOE Joint Genome Institute"/>
            <person name="Miettinen O."/>
            <person name="Riley R."/>
            <person name="Acob R."/>
            <person name="Barry K."/>
            <person name="Cullen D."/>
            <person name="De Vries R."/>
            <person name="Hainaut M."/>
            <person name="Hatakka A."/>
            <person name="Henrissat B."/>
            <person name="Hilden K."/>
            <person name="Kuo R."/>
            <person name="Labutti K."/>
            <person name="Lipzen A."/>
            <person name="Makela M.R."/>
            <person name="Sandor L."/>
            <person name="Spatafora J.W."/>
            <person name="Grigoriev I.V."/>
            <person name="Hibbett D.S."/>
        </authorList>
    </citation>
    <scope>NUCLEOTIDE SEQUENCE [LARGE SCALE GENOMIC DNA]</scope>
    <source>
        <strain evidence="4 5">3A-2</strain>
    </source>
</reference>